<dbReference type="KEGG" id="vei:Veis_4032"/>
<dbReference type="STRING" id="391735.Veis_4032"/>
<dbReference type="OrthoDB" id="8996492at2"/>
<dbReference type="AlphaFoldDB" id="A1WQ30"/>
<evidence type="ECO:0000313" key="3">
    <source>
        <dbReference type="Proteomes" id="UP000000374"/>
    </source>
</evidence>
<sequence length="287" mass="31588">MSSLHEFHYRLPARAGGFRPGSHRGRSLGPGQEFATHVRLFDNPDPRRIDLRASLRNPRQDWLVRVYRQRVSVPVHAVVDVSASMQFGARASKLQVAADFLEGLGHSAFRAGDPVGMLAFDATERSDLWLPARHSRGAGHAMARLLRECASAPGHAGGAQGLAQVAQRLADRPGLVFLVSDFHWDLQALDGILDLLAHAHVVPLIIWDPAETEPPPGNGLLAVHDAENGRRRTLWVGRSLRVGWRAAVARRRARLDGLFLARGLRPVYIQGAFEAEALSRYFLEAVA</sequence>
<dbReference type="HOGENOM" id="CLU_1000440_0_0_4"/>
<dbReference type="PANTHER" id="PTHR33608:SF6">
    <property type="entry name" value="BLL2464 PROTEIN"/>
    <property type="match status" value="1"/>
</dbReference>
<dbReference type="PANTHER" id="PTHR33608">
    <property type="entry name" value="BLL2464 PROTEIN"/>
    <property type="match status" value="1"/>
</dbReference>
<feature type="domain" description="DUF58" evidence="1">
    <location>
        <begin position="46"/>
        <end position="253"/>
    </location>
</feature>
<name>A1WQ30_VEREI</name>
<evidence type="ECO:0000259" key="1">
    <source>
        <dbReference type="Pfam" id="PF01882"/>
    </source>
</evidence>
<dbReference type="SUPFAM" id="SSF53300">
    <property type="entry name" value="vWA-like"/>
    <property type="match status" value="1"/>
</dbReference>
<dbReference type="InterPro" id="IPR002881">
    <property type="entry name" value="DUF58"/>
</dbReference>
<dbReference type="InterPro" id="IPR036465">
    <property type="entry name" value="vWFA_dom_sf"/>
</dbReference>
<organism evidence="2 3">
    <name type="scientific">Verminephrobacter eiseniae (strain EF01-2)</name>
    <dbReference type="NCBI Taxonomy" id="391735"/>
    <lineage>
        <taxon>Bacteria</taxon>
        <taxon>Pseudomonadati</taxon>
        <taxon>Pseudomonadota</taxon>
        <taxon>Betaproteobacteria</taxon>
        <taxon>Burkholderiales</taxon>
        <taxon>Comamonadaceae</taxon>
        <taxon>Verminephrobacter</taxon>
    </lineage>
</organism>
<gene>
    <name evidence="2" type="ordered locus">Veis_4032</name>
</gene>
<protein>
    <submittedName>
        <fullName evidence="2">Putative MxaS-like protein</fullName>
    </submittedName>
</protein>
<dbReference type="eggNOG" id="COG1721">
    <property type="taxonomic scope" value="Bacteria"/>
</dbReference>
<keyword evidence="3" id="KW-1185">Reference proteome</keyword>
<dbReference type="GeneID" id="76462378"/>
<dbReference type="Pfam" id="PF01882">
    <property type="entry name" value="DUF58"/>
    <property type="match status" value="1"/>
</dbReference>
<proteinExistence type="predicted"/>
<dbReference type="Proteomes" id="UP000000374">
    <property type="component" value="Chromosome"/>
</dbReference>
<accession>A1WQ30</accession>
<dbReference type="EMBL" id="CP000542">
    <property type="protein sequence ID" value="ABM59737.1"/>
    <property type="molecule type" value="Genomic_DNA"/>
</dbReference>
<evidence type="ECO:0000313" key="2">
    <source>
        <dbReference type="EMBL" id="ABM59737.1"/>
    </source>
</evidence>
<reference evidence="3" key="1">
    <citation type="submission" date="2006-12" db="EMBL/GenBank/DDBJ databases">
        <title>Complete sequence of chromosome 1 of Verminephrobacter eiseniae EF01-2.</title>
        <authorList>
            <person name="Copeland A."/>
            <person name="Lucas S."/>
            <person name="Lapidus A."/>
            <person name="Barry K."/>
            <person name="Detter J.C."/>
            <person name="Glavina del Rio T."/>
            <person name="Dalin E."/>
            <person name="Tice H."/>
            <person name="Pitluck S."/>
            <person name="Chertkov O."/>
            <person name="Brettin T."/>
            <person name="Bruce D."/>
            <person name="Han C."/>
            <person name="Tapia R."/>
            <person name="Gilna P."/>
            <person name="Schmutz J."/>
            <person name="Larimer F."/>
            <person name="Land M."/>
            <person name="Hauser L."/>
            <person name="Kyrpides N."/>
            <person name="Kim E."/>
            <person name="Stahl D."/>
            <person name="Richardson P."/>
        </authorList>
    </citation>
    <scope>NUCLEOTIDE SEQUENCE [LARGE SCALE GENOMIC DNA]</scope>
    <source>
        <strain evidence="3">EF01-2</strain>
    </source>
</reference>
<dbReference type="RefSeq" id="WP_011811724.1">
    <property type="nucleotide sequence ID" value="NC_008786.1"/>
</dbReference>